<proteinExistence type="predicted"/>
<sequence>MPQHYGRIGFKPVPANSAPDIIKYTMGTVEKSQHEKKYHSRRKETVGQSQQSKNRNCWRIEMVGESEWNEKNQYKYGSQNKAKKSLGAFLGTFA</sequence>
<evidence type="ECO:0000256" key="1">
    <source>
        <dbReference type="SAM" id="MobiDB-lite"/>
    </source>
</evidence>
<evidence type="ECO:0000313" key="2">
    <source>
        <dbReference type="Proteomes" id="UP000887565"/>
    </source>
</evidence>
<dbReference type="Proteomes" id="UP000887565">
    <property type="component" value="Unplaced"/>
</dbReference>
<dbReference type="AlphaFoldDB" id="A0A915HU46"/>
<name>A0A915HU46_ROMCU</name>
<feature type="region of interest" description="Disordered" evidence="1">
    <location>
        <begin position="32"/>
        <end position="53"/>
    </location>
</feature>
<organism evidence="2 3">
    <name type="scientific">Romanomermis culicivorax</name>
    <name type="common">Nematode worm</name>
    <dbReference type="NCBI Taxonomy" id="13658"/>
    <lineage>
        <taxon>Eukaryota</taxon>
        <taxon>Metazoa</taxon>
        <taxon>Ecdysozoa</taxon>
        <taxon>Nematoda</taxon>
        <taxon>Enoplea</taxon>
        <taxon>Dorylaimia</taxon>
        <taxon>Mermithida</taxon>
        <taxon>Mermithoidea</taxon>
        <taxon>Mermithidae</taxon>
        <taxon>Romanomermis</taxon>
    </lineage>
</organism>
<protein>
    <submittedName>
        <fullName evidence="3">Uncharacterized protein</fullName>
    </submittedName>
</protein>
<accession>A0A915HU46</accession>
<keyword evidence="2" id="KW-1185">Reference proteome</keyword>
<reference evidence="3" key="1">
    <citation type="submission" date="2022-11" db="UniProtKB">
        <authorList>
            <consortium name="WormBaseParasite"/>
        </authorList>
    </citation>
    <scope>IDENTIFICATION</scope>
</reference>
<evidence type="ECO:0000313" key="3">
    <source>
        <dbReference type="WBParaSite" id="nRc.2.0.1.t04905-RA"/>
    </source>
</evidence>
<dbReference type="WBParaSite" id="nRc.2.0.1.t04905-RA">
    <property type="protein sequence ID" value="nRc.2.0.1.t04905-RA"/>
    <property type="gene ID" value="nRc.2.0.1.g04905"/>
</dbReference>